<feature type="transmembrane region" description="Helical" evidence="2">
    <location>
        <begin position="36"/>
        <end position="54"/>
    </location>
</feature>
<reference evidence="3" key="1">
    <citation type="submission" date="2024-06" db="EMBL/GenBank/DDBJ databases">
        <title>Draft Genome Sequence of Deinococcus sonorensis Type Strain KR-87, a Biofilm Producing Representative of the Genus Deinococcus.</title>
        <authorList>
            <person name="Boren L.S."/>
            <person name="Grosso R.A."/>
            <person name="Hugenberg-Cox A.N."/>
            <person name="Hill J.T.E."/>
            <person name="Albert C.M."/>
            <person name="Tuohy J.M."/>
        </authorList>
    </citation>
    <scope>NUCLEOTIDE SEQUENCE</scope>
    <source>
        <strain evidence="3">KR-87</strain>
    </source>
</reference>
<dbReference type="AlphaFoldDB" id="A0AAU7U7G7"/>
<feature type="region of interest" description="Disordered" evidence="1">
    <location>
        <begin position="65"/>
        <end position="84"/>
    </location>
</feature>
<evidence type="ECO:0008006" key="4">
    <source>
        <dbReference type="Google" id="ProtNLM"/>
    </source>
</evidence>
<feature type="compositionally biased region" description="Gly residues" evidence="1">
    <location>
        <begin position="67"/>
        <end position="77"/>
    </location>
</feature>
<evidence type="ECO:0000256" key="1">
    <source>
        <dbReference type="SAM" id="MobiDB-lite"/>
    </source>
</evidence>
<name>A0AAU7U7G7_9DEIO</name>
<dbReference type="RefSeq" id="WP_350242446.1">
    <property type="nucleotide sequence ID" value="NZ_CP158299.1"/>
</dbReference>
<keyword evidence="2" id="KW-0472">Membrane</keyword>
<sequence length="120" mass="13608">MDVIINNPPAQTFQTQAVPSYPAGYYAPHDHGGPGFLLPLLLIGGAVLFFRGRGRRHWRERRMMMGAGNGRRLGGADGRQQGRRRLEREAAAWTGPLLQRRRAEHCPRALCPRRDRRRAV</sequence>
<evidence type="ECO:0000256" key="2">
    <source>
        <dbReference type="SAM" id="Phobius"/>
    </source>
</evidence>
<organism evidence="3">
    <name type="scientific">Deinococcus sonorensis KR-87</name>
    <dbReference type="NCBI Taxonomy" id="694439"/>
    <lineage>
        <taxon>Bacteria</taxon>
        <taxon>Thermotogati</taxon>
        <taxon>Deinococcota</taxon>
        <taxon>Deinococci</taxon>
        <taxon>Deinococcales</taxon>
        <taxon>Deinococcaceae</taxon>
        <taxon>Deinococcus</taxon>
    </lineage>
</organism>
<keyword evidence="2" id="KW-1133">Transmembrane helix</keyword>
<dbReference type="KEGG" id="dsc:ABOD76_13265"/>
<protein>
    <recommendedName>
        <fullName evidence="4">LPXTG cell wall anchor domain-containing protein</fullName>
    </recommendedName>
</protein>
<accession>A0AAU7U7G7</accession>
<keyword evidence="2" id="KW-0812">Transmembrane</keyword>
<gene>
    <name evidence="3" type="ORF">ABOD76_13265</name>
</gene>
<proteinExistence type="predicted"/>
<dbReference type="EMBL" id="CP158299">
    <property type="protein sequence ID" value="XBV84409.1"/>
    <property type="molecule type" value="Genomic_DNA"/>
</dbReference>
<evidence type="ECO:0000313" key="3">
    <source>
        <dbReference type="EMBL" id="XBV84409.1"/>
    </source>
</evidence>